<keyword evidence="4" id="KW-1185">Reference proteome</keyword>
<dbReference type="Proteomes" id="UP001056424">
    <property type="component" value="Segment"/>
</dbReference>
<evidence type="ECO:0000259" key="2">
    <source>
        <dbReference type="Pfam" id="PF13264"/>
    </source>
</evidence>
<evidence type="ECO:0000313" key="4">
    <source>
        <dbReference type="Proteomes" id="UP001056424"/>
    </source>
</evidence>
<evidence type="ECO:0000256" key="1">
    <source>
        <dbReference type="SAM" id="MobiDB-lite"/>
    </source>
</evidence>
<proteinExistence type="predicted"/>
<evidence type="ECO:0000313" key="3">
    <source>
        <dbReference type="EMBL" id="URA06862.1"/>
    </source>
</evidence>
<protein>
    <submittedName>
        <fullName evidence="3">Portal protein</fullName>
    </submittedName>
</protein>
<gene>
    <name evidence="3" type="ORF">Langgrundblatt2_BL20031</name>
</gene>
<feature type="region of interest" description="Disordered" evidence="1">
    <location>
        <begin position="492"/>
        <end position="513"/>
    </location>
</feature>
<accession>A0A9E7E0Z3</accession>
<reference evidence="3" key="1">
    <citation type="journal article" date="2022" name="Viruses">
        <title>Isolation of novel Xanthomonas phages for the plant pathogens X. translucens and X. campestris.</title>
        <authorList>
            <person name="Erdrich S.H."/>
            <person name="Sharma V."/>
            <person name="Schurr U."/>
            <person name="Arsova B."/>
            <person name="Frunzke J."/>
        </authorList>
    </citation>
    <scope>NUCLEOTIDE SEQUENCE</scope>
</reference>
<name>A0A9E7E0Z3_9CAUD</name>
<feature type="domain" description="DUF4055" evidence="2">
    <location>
        <begin position="282"/>
        <end position="418"/>
    </location>
</feature>
<sequence>MAAAIRRTVNTNPNVAFIRPELVRLLPQYELIRDCIAGETVVKEQRTKYLPMPNAHDKSPENQERYRAYLLRAVFYNVTRRTVMGLIGQVFGQDPAVKLPAALDPMIADATGTGTSLNQLAEISLGHNIAYSRSGVFVDFPDTSPQGGASAAQVEAGEIRPTMYAYSPMEIINWRVIERGAKEVLALVVLLEGFPISDDGFEIKNAPQFRVLKLDAAGNYVQEIWKEPQPGKWDGLSVPKKGDFRLSETITPTGPDGKPIKEIPFWFIGAQNNDINPDNPNMYDMASLNIAHYRNSADYEESCYVVGQPTPVATGLTEEWVKNVLKGQLAFGSRGGIPLPTGATAELLQAEANTMIKEAMDTKERQMTALGAKLVEQKEVQRTATEASQDKAAENSVLTSCANNVSAAYRSALTYAAWLMGAAGEIEYALNIDFEIAALTPEQVKMAIEAWQKGAITFEEMRADLRRYGLATMDDKEAKAAIAKEQIDAMTLAAENDPQFNQPGDGGNPPPSA</sequence>
<dbReference type="EMBL" id="ON189043">
    <property type="protein sequence ID" value="URA06862.1"/>
    <property type="molecule type" value="Genomic_DNA"/>
</dbReference>
<dbReference type="Pfam" id="PF13264">
    <property type="entry name" value="DUF4055"/>
    <property type="match status" value="1"/>
</dbReference>
<organism evidence="3 4">
    <name type="scientific">Xanthomonas phage Langgrundblatt2</name>
    <dbReference type="NCBI Taxonomy" id="2939129"/>
    <lineage>
        <taxon>Viruses</taxon>
        <taxon>Duplodnaviria</taxon>
        <taxon>Heunggongvirae</taxon>
        <taxon>Uroviricota</taxon>
        <taxon>Caudoviricetes</taxon>
        <taxon>Stanbaylleyvirinae</taxon>
        <taxon>Shirevirus</taxon>
        <taxon>Shirevirus langgrundblatt2</taxon>
    </lineage>
</organism>
<dbReference type="InterPro" id="IPR025129">
    <property type="entry name" value="DUF4055"/>
</dbReference>